<dbReference type="Pfam" id="PF01928">
    <property type="entry name" value="CYTH"/>
    <property type="match status" value="1"/>
</dbReference>
<dbReference type="GO" id="GO:0050355">
    <property type="term" value="F:inorganic triphosphate phosphatase activity"/>
    <property type="evidence" value="ECO:0007669"/>
    <property type="project" value="InterPro"/>
</dbReference>
<dbReference type="SMART" id="SM01118">
    <property type="entry name" value="CYTH"/>
    <property type="match status" value="1"/>
</dbReference>
<evidence type="ECO:0000313" key="3">
    <source>
        <dbReference type="EMBL" id="AWM78446.1"/>
    </source>
</evidence>
<dbReference type="EMBL" id="CP029479">
    <property type="protein sequence ID" value="AWM78446.1"/>
    <property type="molecule type" value="Genomic_DNA"/>
</dbReference>
<dbReference type="PROSITE" id="PS51707">
    <property type="entry name" value="CYTH"/>
    <property type="match status" value="1"/>
</dbReference>
<dbReference type="Proteomes" id="UP000247763">
    <property type="component" value="Chromosome"/>
</dbReference>
<dbReference type="InterPro" id="IPR023577">
    <property type="entry name" value="CYTH_domain"/>
</dbReference>
<dbReference type="SMART" id="SM00880">
    <property type="entry name" value="CHAD"/>
    <property type="match status" value="1"/>
</dbReference>
<evidence type="ECO:0008006" key="5">
    <source>
        <dbReference type="Google" id="ProtNLM"/>
    </source>
</evidence>
<evidence type="ECO:0000259" key="1">
    <source>
        <dbReference type="PROSITE" id="PS51707"/>
    </source>
</evidence>
<dbReference type="InterPro" id="IPR038186">
    <property type="entry name" value="CHAD_dom_sf"/>
</dbReference>
<protein>
    <recommendedName>
        <fullName evidence="5">Inorganic triphosphatase</fullName>
    </recommendedName>
</protein>
<name>A0A2Z3HW46_9CAUL</name>
<dbReference type="PANTHER" id="PTHR39569:SF1">
    <property type="entry name" value="INORGANIC TRIPHOSPHATASE"/>
    <property type="match status" value="1"/>
</dbReference>
<evidence type="ECO:0000259" key="2">
    <source>
        <dbReference type="PROSITE" id="PS51708"/>
    </source>
</evidence>
<dbReference type="CDD" id="cd07756">
    <property type="entry name" value="CYTH-like_Pase_CHAD"/>
    <property type="match status" value="1"/>
</dbReference>
<dbReference type="InterPro" id="IPR039013">
    <property type="entry name" value="YgiF"/>
</dbReference>
<dbReference type="AlphaFoldDB" id="A0A2Z3HW46"/>
<feature type="domain" description="CYTH" evidence="1">
    <location>
        <begin position="2"/>
        <end position="191"/>
    </location>
</feature>
<dbReference type="OrthoDB" id="9777271at2"/>
<dbReference type="KEGG" id="phb:HYN04_12215"/>
<evidence type="ECO:0000313" key="4">
    <source>
        <dbReference type="Proteomes" id="UP000247763"/>
    </source>
</evidence>
<dbReference type="Pfam" id="PF05235">
    <property type="entry name" value="CHAD"/>
    <property type="match status" value="1"/>
</dbReference>
<dbReference type="GO" id="GO:0046872">
    <property type="term" value="F:metal ion binding"/>
    <property type="evidence" value="ECO:0007669"/>
    <property type="project" value="TreeGrafter"/>
</dbReference>
<dbReference type="RefSeq" id="WP_110451012.1">
    <property type="nucleotide sequence ID" value="NZ_CP029479.1"/>
</dbReference>
<reference evidence="4" key="1">
    <citation type="submission" date="2018-05" db="EMBL/GenBank/DDBJ databases">
        <title>Genome sequencing of Phenylobacterium sp. HYN0004.</title>
        <authorList>
            <person name="Yi H."/>
            <person name="Baek C."/>
        </authorList>
    </citation>
    <scope>NUCLEOTIDE SEQUENCE [LARGE SCALE GENOMIC DNA]</scope>
    <source>
        <strain evidence="4">HYN0004</strain>
    </source>
</reference>
<accession>A0A2Z3HW46</accession>
<keyword evidence="4" id="KW-1185">Reference proteome</keyword>
<dbReference type="InterPro" id="IPR033469">
    <property type="entry name" value="CYTH-like_dom_sf"/>
</dbReference>
<dbReference type="Gene3D" id="2.40.320.10">
    <property type="entry name" value="Hypothetical Protein Pfu-838710-001"/>
    <property type="match status" value="1"/>
</dbReference>
<dbReference type="SUPFAM" id="SSF55154">
    <property type="entry name" value="CYTH-like phosphatases"/>
    <property type="match status" value="1"/>
</dbReference>
<organism evidence="3 4">
    <name type="scientific">Phenylobacterium parvum</name>
    <dbReference type="NCBI Taxonomy" id="2201350"/>
    <lineage>
        <taxon>Bacteria</taxon>
        <taxon>Pseudomonadati</taxon>
        <taxon>Pseudomonadota</taxon>
        <taxon>Alphaproteobacteria</taxon>
        <taxon>Caulobacterales</taxon>
        <taxon>Caulobacteraceae</taxon>
        <taxon>Phenylobacterium</taxon>
    </lineage>
</organism>
<dbReference type="InterPro" id="IPR007899">
    <property type="entry name" value="CHAD_dom"/>
</dbReference>
<dbReference type="Gene3D" id="1.40.20.10">
    <property type="entry name" value="CHAD domain"/>
    <property type="match status" value="1"/>
</dbReference>
<dbReference type="PANTHER" id="PTHR39569">
    <property type="entry name" value="INORGANIC TRIPHOSPHATASE"/>
    <property type="match status" value="1"/>
</dbReference>
<dbReference type="PROSITE" id="PS51708">
    <property type="entry name" value="CHAD"/>
    <property type="match status" value="1"/>
</dbReference>
<gene>
    <name evidence="3" type="ORF">HYN04_12215</name>
</gene>
<sequence>MKPEVEIKFACTPETLEVLAGRLFTGAARDRRLVSVYFDTPEGDLAARQVSLRLRTDGTGRTIQTLKTGEGLGRHEAEGETAPGRLDLAAVAAGSGLGPGDLERLAPRFTVQVRRRAFEVVRGGSRIELALDQGEILAGGAREPVCEAELELLSGETGDLFALTLDLAGDLPLSLSLKSKSDRGARLAAGGGPDDARIPALPPGLDCGEALRLALLAALSGTCDRALEAAADPTPRAVHRLRVALRRHRSLLTVFRRRFDPSETTAVRRGLQALARACAPARELDVLVAAADPAGALCAELIAARGAAADGLVLALGAAPARRVLLESLVLAEAGEWRATGDNAAPAVGLGEDLGRRWRRICRLGAAIDGLDAGERHELRLRIKSLRYALDSLALPGWTDLRAGLVPALRAAQDALGAENDGEAAKARLAGLDLSRTAQREADRLAASLRRRGARARAARAVRRLVETPAPGLT</sequence>
<feature type="domain" description="CHAD" evidence="2">
    <location>
        <begin position="204"/>
        <end position="467"/>
    </location>
</feature>
<proteinExistence type="predicted"/>